<dbReference type="InterPro" id="IPR003591">
    <property type="entry name" value="Leu-rich_rpt_typical-subtyp"/>
</dbReference>
<keyword evidence="1" id="KW-0433">Leucine-rich repeat</keyword>
<feature type="chain" id="PRO_5021435503" description="Disease resistance R13L4/SHOC-2-like LRR domain-containing protein" evidence="3">
    <location>
        <begin position="30"/>
        <end position="393"/>
    </location>
</feature>
<comment type="caution">
    <text evidence="5">The sequence shown here is derived from an EMBL/GenBank/DDBJ whole genome shotgun (WGS) entry which is preliminary data.</text>
</comment>
<dbReference type="Pfam" id="PF12799">
    <property type="entry name" value="LRR_4"/>
    <property type="match status" value="1"/>
</dbReference>
<dbReference type="Gene3D" id="2.60.40.2340">
    <property type="match status" value="1"/>
</dbReference>
<dbReference type="SUPFAM" id="SSF52058">
    <property type="entry name" value="L domain-like"/>
    <property type="match status" value="1"/>
</dbReference>
<accession>A0A504J1B0</accession>
<dbReference type="InterPro" id="IPR025875">
    <property type="entry name" value="Leu-rich_rpt_4"/>
</dbReference>
<evidence type="ECO:0000256" key="2">
    <source>
        <dbReference type="ARBA" id="ARBA00022737"/>
    </source>
</evidence>
<dbReference type="SMART" id="SM00364">
    <property type="entry name" value="LRR_BAC"/>
    <property type="match status" value="5"/>
</dbReference>
<dbReference type="GO" id="GO:0005737">
    <property type="term" value="C:cytoplasm"/>
    <property type="evidence" value="ECO:0007669"/>
    <property type="project" value="TreeGrafter"/>
</dbReference>
<dbReference type="InterPro" id="IPR050216">
    <property type="entry name" value="LRR_domain-containing"/>
</dbReference>
<keyword evidence="2" id="KW-0677">Repeat</keyword>
<keyword evidence="3" id="KW-0732">Signal</keyword>
<dbReference type="PANTHER" id="PTHR48051:SF46">
    <property type="entry name" value="LEUCINE RICH REPEAT-CONTAINING DOMAIN PROTEIN"/>
    <property type="match status" value="1"/>
</dbReference>
<protein>
    <recommendedName>
        <fullName evidence="4">Disease resistance R13L4/SHOC-2-like LRR domain-containing protein</fullName>
    </recommendedName>
</protein>
<sequence length="393" mass="42401">MKKSKWISTALLWLCIPAVVLSLATGCSSDDDTTPPNGENPPPTQPVVELSDAKQITAFVFRAADNAVLEEDVIATIDQEAFTVTLAVPFGTSLRELTPTIELSEKAVLTPTVEGPQSYAIPVTYTITAEDESTQEYTIAVSLQDLELTDRQILEKFYNDNLGNNLGWDLSAPNMDNWSGVTHENGTVTRLTLDFRNITILPKEIGALNSLQILNLGNPVADPFAGNKIGNIPAEIGNLSNLESLNVRSNNLGGIPREIGNLKNLKILELGNNSIATIPVEIGNLDNLERLGMENNNNLNIVPAEIGDLGNLKVLSLSNNFIFNIPAELGDLSNLETLSLSNNKLTSLPVEIANLSNLKELFLGGNNLTSLPQEVCDLVTNNNVNFAPSSLCN</sequence>
<dbReference type="RefSeq" id="WP_140597326.1">
    <property type="nucleotide sequence ID" value="NZ_VFWZ01000009.1"/>
</dbReference>
<dbReference type="OrthoDB" id="1466621at2"/>
<evidence type="ECO:0000259" key="4">
    <source>
        <dbReference type="Pfam" id="PF23598"/>
    </source>
</evidence>
<dbReference type="SMART" id="SM00369">
    <property type="entry name" value="LRR_TYP"/>
    <property type="match status" value="5"/>
</dbReference>
<evidence type="ECO:0000313" key="5">
    <source>
        <dbReference type="EMBL" id="TPN82395.1"/>
    </source>
</evidence>
<dbReference type="Pfam" id="PF23598">
    <property type="entry name" value="LRR_14"/>
    <property type="match status" value="1"/>
</dbReference>
<evidence type="ECO:0000256" key="3">
    <source>
        <dbReference type="SAM" id="SignalP"/>
    </source>
</evidence>
<evidence type="ECO:0000256" key="1">
    <source>
        <dbReference type="ARBA" id="ARBA00022614"/>
    </source>
</evidence>
<keyword evidence="6" id="KW-1185">Reference proteome</keyword>
<dbReference type="SMART" id="SM00365">
    <property type="entry name" value="LRR_SD22"/>
    <property type="match status" value="4"/>
</dbReference>
<gene>
    <name evidence="5" type="ORF">FHK87_23530</name>
</gene>
<organism evidence="5 6">
    <name type="scientific">Aquimarina algicola</name>
    <dbReference type="NCBI Taxonomy" id="2589995"/>
    <lineage>
        <taxon>Bacteria</taxon>
        <taxon>Pseudomonadati</taxon>
        <taxon>Bacteroidota</taxon>
        <taxon>Flavobacteriia</taxon>
        <taxon>Flavobacteriales</taxon>
        <taxon>Flavobacteriaceae</taxon>
        <taxon>Aquimarina</taxon>
    </lineage>
</organism>
<dbReference type="AlphaFoldDB" id="A0A504J1B0"/>
<dbReference type="InterPro" id="IPR032675">
    <property type="entry name" value="LRR_dom_sf"/>
</dbReference>
<dbReference type="Proteomes" id="UP000315540">
    <property type="component" value="Unassembled WGS sequence"/>
</dbReference>
<dbReference type="InterPro" id="IPR055414">
    <property type="entry name" value="LRR_R13L4/SHOC2-like"/>
</dbReference>
<dbReference type="InterPro" id="IPR001611">
    <property type="entry name" value="Leu-rich_rpt"/>
</dbReference>
<name>A0A504J1B0_9FLAO</name>
<dbReference type="PROSITE" id="PS51450">
    <property type="entry name" value="LRR"/>
    <property type="match status" value="4"/>
</dbReference>
<feature type="signal peptide" evidence="3">
    <location>
        <begin position="1"/>
        <end position="29"/>
    </location>
</feature>
<evidence type="ECO:0000313" key="6">
    <source>
        <dbReference type="Proteomes" id="UP000315540"/>
    </source>
</evidence>
<dbReference type="EMBL" id="VFWZ01000009">
    <property type="protein sequence ID" value="TPN82395.1"/>
    <property type="molecule type" value="Genomic_DNA"/>
</dbReference>
<feature type="domain" description="Disease resistance R13L4/SHOC-2-like LRR" evidence="4">
    <location>
        <begin position="229"/>
        <end position="317"/>
    </location>
</feature>
<proteinExistence type="predicted"/>
<dbReference type="PROSITE" id="PS51257">
    <property type="entry name" value="PROKAR_LIPOPROTEIN"/>
    <property type="match status" value="1"/>
</dbReference>
<reference evidence="5 6" key="1">
    <citation type="submission" date="2019-06" db="EMBL/GenBank/DDBJ databases">
        <authorList>
            <person name="Meng X."/>
        </authorList>
    </citation>
    <scope>NUCLEOTIDE SEQUENCE [LARGE SCALE GENOMIC DNA]</scope>
    <source>
        <strain evidence="5 6">M625</strain>
    </source>
</reference>
<dbReference type="Gene3D" id="3.80.10.10">
    <property type="entry name" value="Ribonuclease Inhibitor"/>
    <property type="match status" value="2"/>
</dbReference>
<dbReference type="PANTHER" id="PTHR48051">
    <property type="match status" value="1"/>
</dbReference>